<sequence>MAKKAGKKEKKFVRTTVSLPENVWKELRMESIKEKLPMGELIARKLKELKELKRRKSIISPED</sequence>
<dbReference type="Proteomes" id="UP000267841">
    <property type="component" value="Unassembled WGS sequence"/>
</dbReference>
<protein>
    <submittedName>
        <fullName evidence="1">Uncharacterized protein</fullName>
    </submittedName>
</protein>
<evidence type="ECO:0000313" key="2">
    <source>
        <dbReference type="Proteomes" id="UP000267841"/>
    </source>
</evidence>
<dbReference type="OrthoDB" id="15658at2"/>
<keyword evidence="2" id="KW-1185">Reference proteome</keyword>
<reference evidence="1 2" key="1">
    <citation type="submission" date="2018-10" db="EMBL/GenBank/DDBJ databases">
        <title>Genomic Encyclopedia of Archaeal and Bacterial Type Strains, Phase II (KMG-II): from individual species to whole genera.</title>
        <authorList>
            <person name="Goeker M."/>
        </authorList>
    </citation>
    <scope>NUCLEOTIDE SEQUENCE [LARGE SCALE GENOMIC DNA]</scope>
    <source>
        <strain evidence="1 2">DSM 16510</strain>
    </source>
</reference>
<organism evidence="1 2">
    <name type="scientific">Hydrogenivirga caldilitoris</name>
    <dbReference type="NCBI Taxonomy" id="246264"/>
    <lineage>
        <taxon>Bacteria</taxon>
        <taxon>Pseudomonadati</taxon>
        <taxon>Aquificota</taxon>
        <taxon>Aquificia</taxon>
        <taxon>Aquificales</taxon>
        <taxon>Aquificaceae</taxon>
        <taxon>Hydrogenivirga</taxon>
    </lineage>
</organism>
<proteinExistence type="predicted"/>
<name>A0A497XP18_9AQUI</name>
<gene>
    <name evidence="1" type="ORF">BCF55_0976</name>
</gene>
<evidence type="ECO:0000313" key="1">
    <source>
        <dbReference type="EMBL" id="RLJ70695.1"/>
    </source>
</evidence>
<accession>A0A497XP18</accession>
<dbReference type="EMBL" id="RCCJ01000001">
    <property type="protein sequence ID" value="RLJ70695.1"/>
    <property type="molecule type" value="Genomic_DNA"/>
</dbReference>
<dbReference type="AlphaFoldDB" id="A0A497XP18"/>
<comment type="caution">
    <text evidence="1">The sequence shown here is derived from an EMBL/GenBank/DDBJ whole genome shotgun (WGS) entry which is preliminary data.</text>
</comment>
<dbReference type="RefSeq" id="WP_121010782.1">
    <property type="nucleotide sequence ID" value="NZ_RCCJ01000001.1"/>
</dbReference>